<protein>
    <submittedName>
        <fullName evidence="2">Uncharacterized protein</fullName>
    </submittedName>
</protein>
<gene>
    <name evidence="2" type="ORF">Din_015538</name>
</gene>
<proteinExistence type="predicted"/>
<evidence type="ECO:0000313" key="2">
    <source>
        <dbReference type="EMBL" id="MPA46097.1"/>
    </source>
</evidence>
<dbReference type="InterPro" id="IPR004252">
    <property type="entry name" value="Probable_transposase_24"/>
</dbReference>
<sequence length="174" mass="20003">MTHNEWDSLLELWNTPSHQAQCETNKRNRSMLKVHHRTGSRSFVSARHEMCDKETEEEPDRIEFYRATYYKEGKGWSCPEAEDKYEMQSEQVAEGEIPLTSDQIVDRVLGTKSGYVKGLGYGPKPTTSGSSSTRNAKLQETLRKTQEDASRVEHELKNQIEAQVRDARHEVSVD</sequence>
<dbReference type="Pfam" id="PF03004">
    <property type="entry name" value="Transposase_24"/>
    <property type="match status" value="1"/>
</dbReference>
<feature type="region of interest" description="Disordered" evidence="1">
    <location>
        <begin position="118"/>
        <end position="153"/>
    </location>
</feature>
<evidence type="ECO:0000256" key="1">
    <source>
        <dbReference type="SAM" id="MobiDB-lite"/>
    </source>
</evidence>
<dbReference type="EMBL" id="GHES01015538">
    <property type="protein sequence ID" value="MPA46097.1"/>
    <property type="molecule type" value="Transcribed_RNA"/>
</dbReference>
<reference evidence="2" key="1">
    <citation type="submission" date="2019-08" db="EMBL/GenBank/DDBJ databases">
        <title>Reference gene set and small RNA set construction with multiple tissues from Davidia involucrata Baill.</title>
        <authorList>
            <person name="Yang H."/>
            <person name="Zhou C."/>
            <person name="Li G."/>
            <person name="Wang J."/>
            <person name="Gao P."/>
            <person name="Wang M."/>
            <person name="Wang R."/>
            <person name="Zhao Y."/>
        </authorList>
    </citation>
    <scope>NUCLEOTIDE SEQUENCE</scope>
    <source>
        <tissue evidence="2">Mixed with DoveR01_LX</tissue>
    </source>
</reference>
<feature type="compositionally biased region" description="Basic and acidic residues" evidence="1">
    <location>
        <begin position="140"/>
        <end position="153"/>
    </location>
</feature>
<organism evidence="2">
    <name type="scientific">Davidia involucrata</name>
    <name type="common">Dove tree</name>
    <dbReference type="NCBI Taxonomy" id="16924"/>
    <lineage>
        <taxon>Eukaryota</taxon>
        <taxon>Viridiplantae</taxon>
        <taxon>Streptophyta</taxon>
        <taxon>Embryophyta</taxon>
        <taxon>Tracheophyta</taxon>
        <taxon>Spermatophyta</taxon>
        <taxon>Magnoliopsida</taxon>
        <taxon>eudicotyledons</taxon>
        <taxon>Gunneridae</taxon>
        <taxon>Pentapetalae</taxon>
        <taxon>asterids</taxon>
        <taxon>Cornales</taxon>
        <taxon>Nyssaceae</taxon>
        <taxon>Davidia</taxon>
    </lineage>
</organism>
<dbReference type="AlphaFoldDB" id="A0A5B6ZNG6"/>
<accession>A0A5B6ZNG6</accession>
<name>A0A5B6ZNG6_DAVIN</name>